<evidence type="ECO:0000313" key="1">
    <source>
        <dbReference type="EMBL" id="KGK32312.1"/>
    </source>
</evidence>
<dbReference type="Proteomes" id="UP000029867">
    <property type="component" value="Unassembled WGS sequence"/>
</dbReference>
<sequence length="31" mass="3709">MIYDPVNDFINSELQKFESKFTTHESINIFT</sequence>
<feature type="non-terminal residue" evidence="1">
    <location>
        <position position="31"/>
    </location>
</feature>
<dbReference type="EMBL" id="JQFK01002431">
    <property type="protein sequence ID" value="KGK32312.1"/>
    <property type="molecule type" value="Genomic_DNA"/>
</dbReference>
<reference evidence="2" key="1">
    <citation type="journal article" date="2014" name="Microb. Cell Fact.">
        <title>Exploiting Issatchenkia orientalis SD108 for succinic acid production.</title>
        <authorList>
            <person name="Xiao H."/>
            <person name="Shao Z."/>
            <person name="Jiang Y."/>
            <person name="Dole S."/>
            <person name="Zhao H."/>
        </authorList>
    </citation>
    <scope>NUCLEOTIDE SEQUENCE [LARGE SCALE GENOMIC DNA]</scope>
    <source>
        <strain evidence="2">SD108</strain>
    </source>
</reference>
<evidence type="ECO:0000313" key="2">
    <source>
        <dbReference type="Proteomes" id="UP000029867"/>
    </source>
</evidence>
<accession>A0A099NK35</accession>
<gene>
    <name evidence="1" type="ORF">JL09_g7081</name>
</gene>
<dbReference type="HOGENOM" id="CLU_3401299_0_0_1"/>
<organism evidence="1 2">
    <name type="scientific">Pichia kudriavzevii</name>
    <name type="common">Yeast</name>
    <name type="synonym">Issatchenkia orientalis</name>
    <dbReference type="NCBI Taxonomy" id="4909"/>
    <lineage>
        <taxon>Eukaryota</taxon>
        <taxon>Fungi</taxon>
        <taxon>Dikarya</taxon>
        <taxon>Ascomycota</taxon>
        <taxon>Saccharomycotina</taxon>
        <taxon>Pichiomycetes</taxon>
        <taxon>Pichiales</taxon>
        <taxon>Pichiaceae</taxon>
        <taxon>Pichia</taxon>
    </lineage>
</organism>
<name>A0A099NK35_PICKU</name>
<proteinExistence type="predicted"/>
<protein>
    <submittedName>
        <fullName evidence="1">Uncharacterized protein</fullName>
    </submittedName>
</protein>
<comment type="caution">
    <text evidence="1">The sequence shown here is derived from an EMBL/GenBank/DDBJ whole genome shotgun (WGS) entry which is preliminary data.</text>
</comment>
<dbReference type="AlphaFoldDB" id="A0A099NK35"/>